<dbReference type="AlphaFoldDB" id="A0A075LQH5"/>
<proteinExistence type="predicted"/>
<dbReference type="InterPro" id="IPR025234">
    <property type="entry name" value="YjzH-like"/>
</dbReference>
<accession>A0A075LQH5</accession>
<geneLocation type="plasmid" evidence="1 2">
    <name>pT1</name>
</geneLocation>
<dbReference type="Proteomes" id="UP000027980">
    <property type="component" value="Plasmid pT1"/>
</dbReference>
<organism evidence="1 2">
    <name type="scientific">Terribacillus saccharophilus</name>
    <dbReference type="NCBI Taxonomy" id="361277"/>
    <lineage>
        <taxon>Bacteria</taxon>
        <taxon>Bacillati</taxon>
        <taxon>Bacillota</taxon>
        <taxon>Bacilli</taxon>
        <taxon>Bacillales</taxon>
        <taxon>Bacillaceae</taxon>
        <taxon>Terribacillus</taxon>
    </lineage>
</organism>
<gene>
    <name evidence="1" type="ORF">GZ22_18220</name>
</gene>
<reference evidence="1 2" key="1">
    <citation type="submission" date="2014-07" db="EMBL/GenBank/DDBJ databases">
        <title>Complete genome sequence of a moderately halophilic bacterium Terribacillus aidingensis MP602, isolated from Cryptomeria fortunei in Tianmu mountain in China.</title>
        <authorList>
            <person name="Wang Y."/>
            <person name="Lu P."/>
            <person name="Zhang L."/>
        </authorList>
    </citation>
    <scope>NUCLEOTIDE SEQUENCE [LARGE SCALE GENOMIC DNA]</scope>
    <source>
        <strain evidence="1 2">MP602</strain>
        <plasmid evidence="1 2">pT1</plasmid>
    </source>
</reference>
<keyword evidence="1" id="KW-0614">Plasmid</keyword>
<dbReference type="KEGG" id="tap:GZ22_18220"/>
<dbReference type="HOGENOM" id="CLU_2866306_0_0_9"/>
<evidence type="ECO:0008006" key="3">
    <source>
        <dbReference type="Google" id="ProtNLM"/>
    </source>
</evidence>
<dbReference type="OrthoDB" id="5519166at2"/>
<dbReference type="Pfam" id="PF13783">
    <property type="entry name" value="DUF4177"/>
    <property type="match status" value="1"/>
</dbReference>
<dbReference type="EMBL" id="CP008877">
    <property type="protein sequence ID" value="AIF68376.1"/>
    <property type="molecule type" value="Genomic_DNA"/>
</dbReference>
<sequence>MRKFEYDIMIFRKHLNNEEFMHQCINEHGAKGWELVNIVPHTETTAIGSFTRTYKIVMYFKREI</sequence>
<name>A0A075LQH5_9BACI</name>
<evidence type="ECO:0000313" key="2">
    <source>
        <dbReference type="Proteomes" id="UP000027980"/>
    </source>
</evidence>
<protein>
    <recommendedName>
        <fullName evidence="3">DUF4177 domain-containing protein</fullName>
    </recommendedName>
</protein>
<dbReference type="GeneID" id="301155884"/>
<evidence type="ECO:0000313" key="1">
    <source>
        <dbReference type="EMBL" id="AIF68376.1"/>
    </source>
</evidence>
<dbReference type="RefSeq" id="WP_041592298.1">
    <property type="nucleotide sequence ID" value="NZ_CP008877.1"/>
</dbReference>